<keyword evidence="1" id="KW-0479">Metal-binding</keyword>
<accession>A0AAW0DBL5</accession>
<feature type="domain" description="MYND-type" evidence="6">
    <location>
        <begin position="410"/>
        <end position="456"/>
    </location>
</feature>
<evidence type="ECO:0000259" key="6">
    <source>
        <dbReference type="PROSITE" id="PS50865"/>
    </source>
</evidence>
<dbReference type="PROSITE" id="PS50865">
    <property type="entry name" value="ZF_MYND_2"/>
    <property type="match status" value="1"/>
</dbReference>
<dbReference type="Pfam" id="PF01753">
    <property type="entry name" value="zf-MYND"/>
    <property type="match status" value="1"/>
</dbReference>
<evidence type="ECO:0000256" key="5">
    <source>
        <dbReference type="SAM" id="MobiDB-lite"/>
    </source>
</evidence>
<name>A0AAW0DBL5_9AGAR</name>
<sequence length="623" mass="71052">MEGSFIPDRNLFSSTHAALKALEKLGSPTKAPNISHPSTQSRSALDIIAFLTYHNTTSWDEGGYFKNVVLKHWSNSLGIWYKYFYEDFILAEEDPTTPTGLDFRDRMIWLLPILFLFSNSNPEERTRRICTLLRNQGRSLISLTAKAWLKLIETDHPATFKWTAFVLVIFHSGDTKLADELEENIQHRTDRDVAGLAIREMSQFALMCRLSLVEVETLSEFDMFMIIISPCFYRGTPLHIPFLTRGGITALVKVLSGLLSRPTLAYYESGTRGSVTGLTIARICFSLLKRCLDHPSSASEALEAGLLKVVVKAAKHYGDGKAMEMDHWERNFGDMVSEVLERVSRLLVYPSVFLRFKRSIAKYITTEWEESLQTGHERLRHVWDSCLDNVDCLGYVREIMKDPEWAMCDYNECPNQDETNDRKSVAKYVRCSSCRTVVYCSRACAKKNWPQHKAECLTATRLRKEGKGKPDPIDNAVFVEVIHDYVFNFREDIVEQLEHFKTEMSSKDEVHPILVLEFDDPDPEWNIGNRLIEASCFDIVDRDLVLRDERLLPSSKRRILDYTSNIELLDPLEIVAVTFFPAPLALDAWQVVMAVSTQETELGSDSDGVSTEMETKAGSVEDS</sequence>
<dbReference type="EMBL" id="JAYKXP010000015">
    <property type="protein sequence ID" value="KAK7050053.1"/>
    <property type="molecule type" value="Genomic_DNA"/>
</dbReference>
<evidence type="ECO:0000256" key="4">
    <source>
        <dbReference type="PROSITE-ProRule" id="PRU00134"/>
    </source>
</evidence>
<evidence type="ECO:0000313" key="8">
    <source>
        <dbReference type="Proteomes" id="UP001383192"/>
    </source>
</evidence>
<dbReference type="Gene3D" id="6.10.140.2220">
    <property type="match status" value="1"/>
</dbReference>
<protein>
    <recommendedName>
        <fullName evidence="6">MYND-type domain-containing protein</fullName>
    </recommendedName>
</protein>
<gene>
    <name evidence="7" type="ORF">VNI00_005485</name>
</gene>
<dbReference type="InterPro" id="IPR002893">
    <property type="entry name" value="Znf_MYND"/>
</dbReference>
<evidence type="ECO:0000256" key="2">
    <source>
        <dbReference type="ARBA" id="ARBA00022771"/>
    </source>
</evidence>
<dbReference type="GO" id="GO:0008270">
    <property type="term" value="F:zinc ion binding"/>
    <property type="evidence" value="ECO:0007669"/>
    <property type="project" value="UniProtKB-KW"/>
</dbReference>
<reference evidence="7 8" key="1">
    <citation type="submission" date="2024-01" db="EMBL/GenBank/DDBJ databases">
        <title>A draft genome for a cacao thread blight-causing isolate of Paramarasmius palmivorus.</title>
        <authorList>
            <person name="Baruah I.K."/>
            <person name="Bukari Y."/>
            <person name="Amoako-Attah I."/>
            <person name="Meinhardt L.W."/>
            <person name="Bailey B.A."/>
            <person name="Cohen S.P."/>
        </authorList>
    </citation>
    <scope>NUCLEOTIDE SEQUENCE [LARGE SCALE GENOMIC DNA]</scope>
    <source>
        <strain evidence="7 8">GH-12</strain>
    </source>
</reference>
<keyword evidence="2 4" id="KW-0863">Zinc-finger</keyword>
<keyword evidence="3" id="KW-0862">Zinc</keyword>
<keyword evidence="8" id="KW-1185">Reference proteome</keyword>
<dbReference type="SUPFAM" id="SSF144232">
    <property type="entry name" value="HIT/MYND zinc finger-like"/>
    <property type="match status" value="1"/>
</dbReference>
<proteinExistence type="predicted"/>
<feature type="region of interest" description="Disordered" evidence="5">
    <location>
        <begin position="600"/>
        <end position="623"/>
    </location>
</feature>
<dbReference type="Proteomes" id="UP001383192">
    <property type="component" value="Unassembled WGS sequence"/>
</dbReference>
<feature type="compositionally biased region" description="Polar residues" evidence="5">
    <location>
        <begin position="600"/>
        <end position="609"/>
    </location>
</feature>
<dbReference type="AlphaFoldDB" id="A0AAW0DBL5"/>
<evidence type="ECO:0000313" key="7">
    <source>
        <dbReference type="EMBL" id="KAK7050053.1"/>
    </source>
</evidence>
<evidence type="ECO:0000256" key="1">
    <source>
        <dbReference type="ARBA" id="ARBA00022723"/>
    </source>
</evidence>
<comment type="caution">
    <text evidence="7">The sequence shown here is derived from an EMBL/GenBank/DDBJ whole genome shotgun (WGS) entry which is preliminary data.</text>
</comment>
<evidence type="ECO:0000256" key="3">
    <source>
        <dbReference type="ARBA" id="ARBA00022833"/>
    </source>
</evidence>
<organism evidence="7 8">
    <name type="scientific">Paramarasmius palmivorus</name>
    <dbReference type="NCBI Taxonomy" id="297713"/>
    <lineage>
        <taxon>Eukaryota</taxon>
        <taxon>Fungi</taxon>
        <taxon>Dikarya</taxon>
        <taxon>Basidiomycota</taxon>
        <taxon>Agaricomycotina</taxon>
        <taxon>Agaricomycetes</taxon>
        <taxon>Agaricomycetidae</taxon>
        <taxon>Agaricales</taxon>
        <taxon>Marasmiineae</taxon>
        <taxon>Marasmiaceae</taxon>
        <taxon>Paramarasmius</taxon>
    </lineage>
</organism>